<dbReference type="InterPro" id="IPR042099">
    <property type="entry name" value="ANL_N_sf"/>
</dbReference>
<evidence type="ECO:0000313" key="7">
    <source>
        <dbReference type="EMBL" id="OVA15391.1"/>
    </source>
</evidence>
<dbReference type="GO" id="GO:0005524">
    <property type="term" value="F:ATP binding"/>
    <property type="evidence" value="ECO:0007669"/>
    <property type="project" value="UniProtKB-KW"/>
</dbReference>
<dbReference type="InterPro" id="IPR025110">
    <property type="entry name" value="AMP-bd_C"/>
</dbReference>
<dbReference type="FunCoup" id="A0A200QY89">
    <property type="interactions" value="794"/>
</dbReference>
<organism evidence="7 8">
    <name type="scientific">Macleaya cordata</name>
    <name type="common">Five-seeded plume-poppy</name>
    <name type="synonym">Bocconia cordata</name>
    <dbReference type="NCBI Taxonomy" id="56857"/>
    <lineage>
        <taxon>Eukaryota</taxon>
        <taxon>Viridiplantae</taxon>
        <taxon>Streptophyta</taxon>
        <taxon>Embryophyta</taxon>
        <taxon>Tracheophyta</taxon>
        <taxon>Spermatophyta</taxon>
        <taxon>Magnoliopsida</taxon>
        <taxon>Ranunculales</taxon>
        <taxon>Papaveraceae</taxon>
        <taxon>Papaveroideae</taxon>
        <taxon>Macleaya</taxon>
    </lineage>
</organism>
<accession>A0A200QY89</accession>
<protein>
    <submittedName>
        <fullName evidence="7">AMP-dependent synthetase/ligase</fullName>
    </submittedName>
</protein>
<dbReference type="PROSITE" id="PS00455">
    <property type="entry name" value="AMP_BINDING"/>
    <property type="match status" value="1"/>
</dbReference>
<evidence type="ECO:0000259" key="5">
    <source>
        <dbReference type="Pfam" id="PF00501"/>
    </source>
</evidence>
<evidence type="ECO:0000259" key="6">
    <source>
        <dbReference type="Pfam" id="PF13193"/>
    </source>
</evidence>
<dbReference type="InterPro" id="IPR045851">
    <property type="entry name" value="AMP-bd_C_sf"/>
</dbReference>
<dbReference type="InParanoid" id="A0A200QY89"/>
<dbReference type="OrthoDB" id="10253869at2759"/>
<dbReference type="Gene3D" id="3.40.50.12780">
    <property type="entry name" value="N-terminal domain of ligase-like"/>
    <property type="match status" value="1"/>
</dbReference>
<dbReference type="FunFam" id="3.30.300.30:FF:000007">
    <property type="entry name" value="4-coumarate--CoA ligase 2"/>
    <property type="match status" value="1"/>
</dbReference>
<name>A0A200QY89_MACCD</name>
<dbReference type="OMA" id="MVIMAKF"/>
<dbReference type="Gene3D" id="3.30.300.30">
    <property type="match status" value="1"/>
</dbReference>
<dbReference type="SUPFAM" id="SSF56801">
    <property type="entry name" value="Acetyl-CoA synthetase-like"/>
    <property type="match status" value="1"/>
</dbReference>
<comment type="caution">
    <text evidence="7">The sequence shown here is derived from an EMBL/GenBank/DDBJ whole genome shotgun (WGS) entry which is preliminary data.</text>
</comment>
<dbReference type="Pfam" id="PF13193">
    <property type="entry name" value="AMP-binding_C"/>
    <property type="match status" value="1"/>
</dbReference>
<feature type="domain" description="AMP-dependent synthetase/ligase" evidence="5">
    <location>
        <begin position="58"/>
        <end position="405"/>
    </location>
</feature>
<dbReference type="AlphaFoldDB" id="A0A200QY89"/>
<gene>
    <name evidence="7" type="ORF">BVC80_1551g28</name>
</gene>
<dbReference type="EMBL" id="MVGT01000779">
    <property type="protein sequence ID" value="OVA15391.1"/>
    <property type="molecule type" value="Genomic_DNA"/>
</dbReference>
<comment type="similarity">
    <text evidence="1">Belongs to the ATP-dependent AMP-binding enzyme family.</text>
</comment>
<evidence type="ECO:0000256" key="4">
    <source>
        <dbReference type="ARBA" id="ARBA00022840"/>
    </source>
</evidence>
<proteinExistence type="inferred from homology"/>
<feature type="domain" description="AMP-binding enzyme C-terminal" evidence="6">
    <location>
        <begin position="457"/>
        <end position="532"/>
    </location>
</feature>
<dbReference type="PANTHER" id="PTHR24096">
    <property type="entry name" value="LONG-CHAIN-FATTY-ACID--COA LIGASE"/>
    <property type="match status" value="1"/>
</dbReference>
<dbReference type="STRING" id="56857.A0A200QY89"/>
<dbReference type="Proteomes" id="UP000195402">
    <property type="component" value="Unassembled WGS sequence"/>
</dbReference>
<evidence type="ECO:0000256" key="3">
    <source>
        <dbReference type="ARBA" id="ARBA00022741"/>
    </source>
</evidence>
<dbReference type="PANTHER" id="PTHR24096:SF251">
    <property type="entry name" value="4-COUMARATE--COA LIGASE-LIKE 9"/>
    <property type="match status" value="1"/>
</dbReference>
<dbReference type="FunFam" id="3.40.50.12780:FF:000003">
    <property type="entry name" value="Long-chain-fatty-acid--CoA ligase FadD"/>
    <property type="match status" value="1"/>
</dbReference>
<sequence length="550" mass="60054">MAETNPNPSIDPKSGFCSSTNTYHSLRPHVPLPPLNSPLSVSEYALSLLHKSCSSLENTLSLIDSTTGNRLTYSDFVRQTETLAAYLQNSIGLSKGDTAYIISPPSLQIPILYFSLLSLGVVISPANPISTNGEISRQIDLTKPVIAFATSDTVHKLPSLRYPTILLDSSDFRSMMTIPIGKLKRVEINQSDTAAILYSSGTTGRVKGVMLTHRNFIGLISGFYEIRFDIEEQPVQPVALFTVPVFHVFGFFMCVKAVALAETVVLMERFDFVGMLKAVETYKVTYMPVSPPLVVAMAKLEVVGNYDLSSLKVVGCGGAPLGKEVAEKFTARFPHVLVVQGYGLTESAGSGTRMTASDESLHYGSAGRLAENTEAKIVDPVTGKALPPGQQGELWIRGPTIMRGYVGDDEATASTLDSEGWLKTGDLCYIDSDGYLFVVDRLKELIKYKAYQVPPAELEHLLQSHPEIADAAVIPYPDEEAGQIPMAYLVRKPGSNLNEAEVKDFIAKQVAPYKKIRRVAFINAIPKSPAGKILRRELIDLSRSDRSARL</sequence>
<keyword evidence="3" id="KW-0547">Nucleotide-binding</keyword>
<dbReference type="GO" id="GO:0016405">
    <property type="term" value="F:CoA-ligase activity"/>
    <property type="evidence" value="ECO:0007669"/>
    <property type="project" value="TreeGrafter"/>
</dbReference>
<keyword evidence="2 7" id="KW-0436">Ligase</keyword>
<evidence type="ECO:0000313" key="8">
    <source>
        <dbReference type="Proteomes" id="UP000195402"/>
    </source>
</evidence>
<keyword evidence="8" id="KW-1185">Reference proteome</keyword>
<evidence type="ECO:0000256" key="1">
    <source>
        <dbReference type="ARBA" id="ARBA00006432"/>
    </source>
</evidence>
<dbReference type="InterPro" id="IPR000873">
    <property type="entry name" value="AMP-dep_synth/lig_dom"/>
</dbReference>
<reference evidence="7 8" key="1">
    <citation type="journal article" date="2017" name="Mol. Plant">
        <title>The Genome of Medicinal Plant Macleaya cordata Provides New Insights into Benzylisoquinoline Alkaloids Metabolism.</title>
        <authorList>
            <person name="Liu X."/>
            <person name="Liu Y."/>
            <person name="Huang P."/>
            <person name="Ma Y."/>
            <person name="Qing Z."/>
            <person name="Tang Q."/>
            <person name="Cao H."/>
            <person name="Cheng P."/>
            <person name="Zheng Y."/>
            <person name="Yuan Z."/>
            <person name="Zhou Y."/>
            <person name="Liu J."/>
            <person name="Tang Z."/>
            <person name="Zhuo Y."/>
            <person name="Zhang Y."/>
            <person name="Yu L."/>
            <person name="Huang J."/>
            <person name="Yang P."/>
            <person name="Peng Q."/>
            <person name="Zhang J."/>
            <person name="Jiang W."/>
            <person name="Zhang Z."/>
            <person name="Lin K."/>
            <person name="Ro D.K."/>
            <person name="Chen X."/>
            <person name="Xiong X."/>
            <person name="Shang Y."/>
            <person name="Huang S."/>
            <person name="Zeng J."/>
        </authorList>
    </citation>
    <scope>NUCLEOTIDE SEQUENCE [LARGE SCALE GENOMIC DNA]</scope>
    <source>
        <strain evidence="8">cv. BLH2017</strain>
        <tissue evidence="7">Root</tissue>
    </source>
</reference>
<dbReference type="CDD" id="cd05904">
    <property type="entry name" value="4CL"/>
    <property type="match status" value="1"/>
</dbReference>
<evidence type="ECO:0000256" key="2">
    <source>
        <dbReference type="ARBA" id="ARBA00022598"/>
    </source>
</evidence>
<dbReference type="InterPro" id="IPR020845">
    <property type="entry name" value="AMP-binding_CS"/>
</dbReference>
<dbReference type="Pfam" id="PF00501">
    <property type="entry name" value="AMP-binding"/>
    <property type="match status" value="1"/>
</dbReference>
<keyword evidence="4" id="KW-0067">ATP-binding</keyword>